<name>A0AAE9FBJ0_CAEBR</name>
<feature type="compositionally biased region" description="Basic and acidic residues" evidence="1">
    <location>
        <begin position="49"/>
        <end position="60"/>
    </location>
</feature>
<dbReference type="OMA" id="QMGEMDL"/>
<reference evidence="2 3" key="1">
    <citation type="submission" date="2022-04" db="EMBL/GenBank/DDBJ databases">
        <title>Chromosome-level reference genomes for two strains of Caenorhabditis briggsae: an improved platform for comparative genomics.</title>
        <authorList>
            <person name="Stevens L."/>
            <person name="Andersen E."/>
        </authorList>
    </citation>
    <scope>NUCLEOTIDE SEQUENCE [LARGE SCALE GENOMIC DNA]</scope>
    <source>
        <strain evidence="2">VX34</strain>
        <tissue evidence="2">Whole-organism</tissue>
    </source>
</reference>
<proteinExistence type="predicted"/>
<keyword evidence="3" id="KW-1185">Reference proteome</keyword>
<dbReference type="RefSeq" id="XP_002645234.2">
    <property type="nucleotide sequence ID" value="XM_002645188.2"/>
</dbReference>
<sequence length="502" mass="57684">MDQNAVQEFQDAIEQAATDTVKGNKLGDMKSIIKIMEKVAINEKKEVSKDGKEVCKNKGEDFDDDNDEYEDVTEEFKDATEHFHDAKETFEGTEAKPGLGVEDGADDLENYLAEDEMEEEDDLLRDSETESNEYIGFPRIPMNNLPPDYVPDDGGVITEPEDEESDYEEHTPEKAALVLWRIGFRNHNRVMSDSIYVDEIPTPPKSRPVTSLSSFRRGEQGEIIADFFQFRHDLNEESYKNKYTILLDNYRRKYREREDSASIRSENESRVHMGTNSEVVFQGRNMAMEHLRELLGQKLRLWDSEFTSYRSAQVGEMDLSKCVHTITSHSLRVTMDSYHNIVEILNLHRPVLVTLTLECCEEYPGIFEMEQVRKCPMVRLKGPCGLTDETLLDIANVQLEANVERVTNQGLNTFFQMKLAGDIPDKLYIKLLNGNWNPQEALKDLEYVEYESEKSFREKNGYLPPTMRNLFLASLPTKNPDVRLAVGISNSAMICCKEGYKH</sequence>
<feature type="region of interest" description="Disordered" evidence="1">
    <location>
        <begin position="49"/>
        <end position="71"/>
    </location>
</feature>
<gene>
    <name evidence="2" type="ORF">L5515_018475</name>
</gene>
<organism evidence="2 3">
    <name type="scientific">Caenorhabditis briggsae</name>
    <dbReference type="NCBI Taxonomy" id="6238"/>
    <lineage>
        <taxon>Eukaryota</taxon>
        <taxon>Metazoa</taxon>
        <taxon>Ecdysozoa</taxon>
        <taxon>Nematoda</taxon>
        <taxon>Chromadorea</taxon>
        <taxon>Rhabditida</taxon>
        <taxon>Rhabditina</taxon>
        <taxon>Rhabditomorpha</taxon>
        <taxon>Rhabditoidea</taxon>
        <taxon>Rhabditidae</taxon>
        <taxon>Peloderinae</taxon>
        <taxon>Caenorhabditis</taxon>
    </lineage>
</organism>
<evidence type="ECO:0000313" key="2">
    <source>
        <dbReference type="EMBL" id="UMM42778.1"/>
    </source>
</evidence>
<evidence type="ECO:0000313" key="3">
    <source>
        <dbReference type="Proteomes" id="UP000829354"/>
    </source>
</evidence>
<protein>
    <submittedName>
        <fullName evidence="2">Uncharacterized protein</fullName>
    </submittedName>
</protein>
<accession>A0AAE9FBJ0</accession>
<feature type="compositionally biased region" description="Acidic residues" evidence="1">
    <location>
        <begin position="61"/>
        <end position="71"/>
    </location>
</feature>
<evidence type="ECO:0000256" key="1">
    <source>
        <dbReference type="SAM" id="MobiDB-lite"/>
    </source>
</evidence>
<dbReference type="AlphaFoldDB" id="A0AAE9FBJ0"/>
<dbReference type="Proteomes" id="UP000829354">
    <property type="component" value="Chromosome X"/>
</dbReference>
<dbReference type="KEGG" id="cbr:CBG_00105"/>
<dbReference type="EMBL" id="CP092625">
    <property type="protein sequence ID" value="UMM42778.1"/>
    <property type="molecule type" value="Genomic_DNA"/>
</dbReference>